<dbReference type="Proteomes" id="UP000694393">
    <property type="component" value="Unplaced"/>
</dbReference>
<proteinExistence type="predicted"/>
<dbReference type="AlphaFoldDB" id="A0A8C8R5T8"/>
<reference evidence="2" key="2">
    <citation type="submission" date="2025-09" db="UniProtKB">
        <authorList>
            <consortium name="Ensembl"/>
        </authorList>
    </citation>
    <scope>IDENTIFICATION</scope>
</reference>
<name>A0A8C8R5T8_9SAUR</name>
<keyword evidence="3" id="KW-1185">Reference proteome</keyword>
<evidence type="ECO:0000313" key="3">
    <source>
        <dbReference type="Proteomes" id="UP000694393"/>
    </source>
</evidence>
<reference evidence="2" key="1">
    <citation type="submission" date="2025-08" db="UniProtKB">
        <authorList>
            <consortium name="Ensembl"/>
        </authorList>
    </citation>
    <scope>IDENTIFICATION</scope>
</reference>
<feature type="domain" description="Myb/SANT-like DNA-binding" evidence="1">
    <location>
        <begin position="45"/>
        <end position="93"/>
    </location>
</feature>
<accession>A0A8C8R5T8</accession>
<dbReference type="PANTHER" id="PTHR47595:SF1">
    <property type="entry name" value="MYB_SANT-LIKE DNA-BINDING DOMAIN-CONTAINING PROTEIN"/>
    <property type="match status" value="1"/>
</dbReference>
<organism evidence="2 3">
    <name type="scientific">Pelusios castaneus</name>
    <name type="common">West African mud turtle</name>
    <dbReference type="NCBI Taxonomy" id="367368"/>
    <lineage>
        <taxon>Eukaryota</taxon>
        <taxon>Metazoa</taxon>
        <taxon>Chordata</taxon>
        <taxon>Craniata</taxon>
        <taxon>Vertebrata</taxon>
        <taxon>Euteleostomi</taxon>
        <taxon>Archelosauria</taxon>
        <taxon>Testudinata</taxon>
        <taxon>Testudines</taxon>
        <taxon>Pleurodira</taxon>
        <taxon>Pelomedusidae</taxon>
        <taxon>Pelusios</taxon>
    </lineage>
</organism>
<evidence type="ECO:0000313" key="2">
    <source>
        <dbReference type="Ensembl" id="ENSPCEP00000000555.1"/>
    </source>
</evidence>
<dbReference type="PANTHER" id="PTHR47595">
    <property type="entry name" value="HEAT SHOCK 70 KDA PROTEIN 14"/>
    <property type="match status" value="1"/>
</dbReference>
<dbReference type="Pfam" id="PF13837">
    <property type="entry name" value="Myb_DNA-bind_4"/>
    <property type="match status" value="1"/>
</dbReference>
<evidence type="ECO:0000259" key="1">
    <source>
        <dbReference type="Pfam" id="PF13837"/>
    </source>
</evidence>
<dbReference type="InterPro" id="IPR044822">
    <property type="entry name" value="Myb_DNA-bind_4"/>
</dbReference>
<dbReference type="Ensembl" id="ENSPCET00000000570.1">
    <property type="protein sequence ID" value="ENSPCEP00000000555.1"/>
    <property type="gene ID" value="ENSPCEG00000000475.1"/>
</dbReference>
<sequence length="139" mass="15990">IQEYPGAHLNDNGISCQIQEFFILFETCCKPRFRKAGNLKIKRTLNRRYKRDTLQCKVKVKELRISYYRAREANRCSGSAPATCQFYKELEAILCRDPTSIPKTPVDMSAPLHCISFPTVKCIYSAFISRALMHAAIHK</sequence>
<protein>
    <recommendedName>
        <fullName evidence="1">Myb/SANT-like DNA-binding domain-containing protein</fullName>
    </recommendedName>
</protein>